<reference evidence="1" key="1">
    <citation type="submission" date="2019-03" db="EMBL/GenBank/DDBJ databases">
        <title>Afifella sp. nov., isolated from activated sludge.</title>
        <authorList>
            <person name="Li Q."/>
            <person name="Liu Y."/>
        </authorList>
    </citation>
    <scope>NUCLEOTIDE SEQUENCE</scope>
    <source>
        <strain evidence="1">L72</strain>
    </source>
</reference>
<protein>
    <submittedName>
        <fullName evidence="1">Sulfotransferase</fullName>
    </submittedName>
</protein>
<comment type="caution">
    <text evidence="1">The sequence shown here is derived from an EMBL/GenBank/DDBJ whole genome shotgun (WGS) entry which is preliminary data.</text>
</comment>
<organism evidence="1 2">
    <name type="scientific">Propylenella binzhouense</name>
    <dbReference type="NCBI Taxonomy" id="2555902"/>
    <lineage>
        <taxon>Bacteria</taxon>
        <taxon>Pseudomonadati</taxon>
        <taxon>Pseudomonadota</taxon>
        <taxon>Alphaproteobacteria</taxon>
        <taxon>Hyphomicrobiales</taxon>
        <taxon>Propylenellaceae</taxon>
        <taxon>Propylenella</taxon>
    </lineage>
</organism>
<dbReference type="AlphaFoldDB" id="A0A964T648"/>
<dbReference type="Proteomes" id="UP000773614">
    <property type="component" value="Unassembled WGS sequence"/>
</dbReference>
<proteinExistence type="predicted"/>
<accession>A0A964T648</accession>
<dbReference type="EMBL" id="SPKJ01000042">
    <property type="protein sequence ID" value="MYZ48602.1"/>
    <property type="molecule type" value="Genomic_DNA"/>
</dbReference>
<name>A0A964T648_9HYPH</name>
<sequence>MPNRENVTSPISLMGYGRSGTSMLARALGAHPEIDMVGDTTNLIFTMRRAFDQIEGMTRLGAGSLADAASEQIRRTITELFPSDRPVWAQRPIGTPQVTWEFSTLGLFMDWYWSAYGAIFPDAVSISVVRHPFDVYLSAKSYWNAADADIWRTMTIMYRLLAHRNARIRKCFMFEALVEDPESVVGEILALAGLEFHPAIRPVLGTVHVPSGRAEVEGLSYEARRESRFSYADLWPEVAELNSRGAAEALECYRHVLEAFQLRTEPALAAVSD</sequence>
<dbReference type="RefSeq" id="WP_161140951.1">
    <property type="nucleotide sequence ID" value="NZ_SPKJ01000042.1"/>
</dbReference>
<dbReference type="SUPFAM" id="SSF52540">
    <property type="entry name" value="P-loop containing nucleoside triphosphate hydrolases"/>
    <property type="match status" value="1"/>
</dbReference>
<evidence type="ECO:0000313" key="1">
    <source>
        <dbReference type="EMBL" id="MYZ48602.1"/>
    </source>
</evidence>
<gene>
    <name evidence="1" type="ORF">E4O86_12870</name>
</gene>
<keyword evidence="2" id="KW-1185">Reference proteome</keyword>
<dbReference type="Gene3D" id="3.40.50.300">
    <property type="entry name" value="P-loop containing nucleotide triphosphate hydrolases"/>
    <property type="match status" value="1"/>
</dbReference>
<dbReference type="InterPro" id="IPR027417">
    <property type="entry name" value="P-loop_NTPase"/>
</dbReference>
<dbReference type="OrthoDB" id="9800698at2"/>
<dbReference type="Pfam" id="PF13469">
    <property type="entry name" value="Sulfotransfer_3"/>
    <property type="match status" value="1"/>
</dbReference>
<evidence type="ECO:0000313" key="2">
    <source>
        <dbReference type="Proteomes" id="UP000773614"/>
    </source>
</evidence>